<proteinExistence type="predicted"/>
<evidence type="ECO:0000313" key="2">
    <source>
        <dbReference type="Proteomes" id="UP000094313"/>
    </source>
</evidence>
<reference evidence="1 2" key="1">
    <citation type="submission" date="2016-08" db="EMBL/GenBank/DDBJ databases">
        <authorList>
            <person name="Seilhamer J.J."/>
        </authorList>
    </citation>
    <scope>NUCLEOTIDE SEQUENCE [LARGE SCALE GENOMIC DNA]</scope>
    <source>
        <strain evidence="1 2">DX4</strain>
    </source>
</reference>
<accession>A0A1D7QE86</accession>
<keyword evidence="2" id="KW-1185">Reference proteome</keyword>
<protein>
    <submittedName>
        <fullName evidence="1">Uncharacterized protein</fullName>
    </submittedName>
</protein>
<sequence length="65" mass="7413">MLHHYFGVFISGIGPFRGYLIHCESFFSGKKPLFERNSDFNKFFIENGDYSANFMALNKPGGVSK</sequence>
<organism evidence="1 2">
    <name type="scientific">Pedobacter steynii</name>
    <dbReference type="NCBI Taxonomy" id="430522"/>
    <lineage>
        <taxon>Bacteria</taxon>
        <taxon>Pseudomonadati</taxon>
        <taxon>Bacteroidota</taxon>
        <taxon>Sphingobacteriia</taxon>
        <taxon>Sphingobacteriales</taxon>
        <taxon>Sphingobacteriaceae</taxon>
        <taxon>Pedobacter</taxon>
    </lineage>
</organism>
<dbReference type="KEGG" id="psty:BFS30_06780"/>
<gene>
    <name evidence="1" type="ORF">BFS30_06780</name>
</gene>
<dbReference type="Proteomes" id="UP000094313">
    <property type="component" value="Chromosome"/>
</dbReference>
<evidence type="ECO:0000313" key="1">
    <source>
        <dbReference type="EMBL" id="AOM76899.1"/>
    </source>
</evidence>
<name>A0A1D7QE86_9SPHI</name>
<dbReference type="EMBL" id="CP017141">
    <property type="protein sequence ID" value="AOM76899.1"/>
    <property type="molecule type" value="Genomic_DNA"/>
</dbReference>
<dbReference type="AlphaFoldDB" id="A0A1D7QE86"/>